<dbReference type="GO" id="GO:0003824">
    <property type="term" value="F:catalytic activity"/>
    <property type="evidence" value="ECO:0007669"/>
    <property type="project" value="InterPro"/>
</dbReference>
<protein>
    <submittedName>
        <fullName evidence="2">Uncharacterized protein</fullName>
    </submittedName>
</protein>
<keyword evidence="3" id="KW-1185">Reference proteome</keyword>
<comment type="caution">
    <text evidence="2">The sequence shown here is derived from an EMBL/GenBank/DDBJ whole genome shotgun (WGS) entry which is preliminary data.</text>
</comment>
<organism evidence="2 3">
    <name type="scientific">Takifugu bimaculatus</name>
    <dbReference type="NCBI Taxonomy" id="433685"/>
    <lineage>
        <taxon>Eukaryota</taxon>
        <taxon>Metazoa</taxon>
        <taxon>Chordata</taxon>
        <taxon>Craniata</taxon>
        <taxon>Vertebrata</taxon>
        <taxon>Euteleostomi</taxon>
        <taxon>Actinopterygii</taxon>
        <taxon>Neopterygii</taxon>
        <taxon>Teleostei</taxon>
        <taxon>Neoteleostei</taxon>
        <taxon>Acanthomorphata</taxon>
        <taxon>Eupercaria</taxon>
        <taxon>Tetraodontiformes</taxon>
        <taxon>Tetradontoidea</taxon>
        <taxon>Tetraodontidae</taxon>
        <taxon>Takifugu</taxon>
    </lineage>
</organism>
<dbReference type="InterPro" id="IPR016193">
    <property type="entry name" value="Cytidine_deaminase-like"/>
</dbReference>
<keyword evidence="1" id="KW-0812">Transmembrane</keyword>
<dbReference type="PANTHER" id="PTHR33444:SF2">
    <property type="entry name" value="MARVEL DOMAIN-CONTAINING PROTEIN"/>
    <property type="match status" value="1"/>
</dbReference>
<dbReference type="AlphaFoldDB" id="A0A4Z2BNA5"/>
<accession>A0A4Z2BNA5</accession>
<feature type="transmembrane region" description="Helical" evidence="1">
    <location>
        <begin position="64"/>
        <end position="85"/>
    </location>
</feature>
<dbReference type="SUPFAM" id="SSF53927">
    <property type="entry name" value="Cytidine deaminase-like"/>
    <property type="match status" value="1"/>
</dbReference>
<dbReference type="InterPro" id="IPR040350">
    <property type="entry name" value="TMEM272"/>
</dbReference>
<evidence type="ECO:0000256" key="1">
    <source>
        <dbReference type="SAM" id="Phobius"/>
    </source>
</evidence>
<reference evidence="2 3" key="1">
    <citation type="submission" date="2019-04" db="EMBL/GenBank/DDBJ databases">
        <title>The sequence and de novo assembly of Takifugu bimaculatus genome using PacBio and Hi-C technologies.</title>
        <authorList>
            <person name="Xu P."/>
            <person name="Liu B."/>
            <person name="Zhou Z."/>
        </authorList>
    </citation>
    <scope>NUCLEOTIDE SEQUENCE [LARGE SCALE GENOMIC DNA]</scope>
    <source>
        <strain evidence="2">TB-2018</strain>
        <tissue evidence="2">Muscle</tissue>
    </source>
</reference>
<keyword evidence="1" id="KW-0472">Membrane</keyword>
<dbReference type="PANTHER" id="PTHR33444">
    <property type="entry name" value="SI:DKEY-19B23.12-RELATED"/>
    <property type="match status" value="1"/>
</dbReference>
<gene>
    <name evidence="2" type="ORF">fugu_001951</name>
</gene>
<evidence type="ECO:0000313" key="2">
    <source>
        <dbReference type="EMBL" id="TNM93775.1"/>
    </source>
</evidence>
<feature type="transmembrane region" description="Helical" evidence="1">
    <location>
        <begin position="29"/>
        <end position="52"/>
    </location>
</feature>
<evidence type="ECO:0000313" key="3">
    <source>
        <dbReference type="Proteomes" id="UP000516260"/>
    </source>
</evidence>
<dbReference type="CDD" id="cd01283">
    <property type="entry name" value="cytidine_deaminase"/>
    <property type="match status" value="1"/>
</dbReference>
<keyword evidence="1" id="KW-1133">Transmembrane helix</keyword>
<name>A0A4Z2BNA5_9TELE</name>
<dbReference type="Gene3D" id="3.40.140.10">
    <property type="entry name" value="Cytidine Deaminase, domain 2"/>
    <property type="match status" value="1"/>
</dbReference>
<sequence length="231" mass="25769">MVTLFTLMRVSFGVVYFHDCPQHPNIPNYLLGLAVMTLLMIPFVTFPCESFAPQEPPRGLKLCLLPLLGLFMLVWALAGAVFVFSAYQPNYDPKAADGLYCNKNLYTFSFWNAVLDMFSLGSILAKNCRSVLLVIICFNISPSNTTNQWPSVHPANDVGFNRSSRFLPFKLSRCAPHLDPRNLPEPPHLTPMTGCNVENASFGLTVCAERVAIQRAVVEGYRKFTAIAVSW</sequence>
<dbReference type="Proteomes" id="UP000516260">
    <property type="component" value="Chromosome 2"/>
</dbReference>
<dbReference type="EMBL" id="SWLE01000012">
    <property type="protein sequence ID" value="TNM93775.1"/>
    <property type="molecule type" value="Genomic_DNA"/>
</dbReference>
<proteinExistence type="predicted"/>